<dbReference type="Pfam" id="PF00240">
    <property type="entry name" value="ubiquitin"/>
    <property type="match status" value="1"/>
</dbReference>
<dbReference type="InterPro" id="IPR025724">
    <property type="entry name" value="GAG-pre-integrase_dom"/>
</dbReference>
<dbReference type="InterPro" id="IPR036397">
    <property type="entry name" value="RNaseH_sf"/>
</dbReference>
<feature type="region of interest" description="Disordered" evidence="3">
    <location>
        <begin position="42"/>
        <end position="83"/>
    </location>
</feature>
<dbReference type="PROSITE" id="PS50053">
    <property type="entry name" value="UBIQUITIN_2"/>
    <property type="match status" value="1"/>
</dbReference>
<dbReference type="PANTHER" id="PTHR42648:SF27">
    <property type="entry name" value="RNA-DIRECTED DNA POLYMERASE"/>
    <property type="match status" value="1"/>
</dbReference>
<evidence type="ECO:0000256" key="3">
    <source>
        <dbReference type="SAM" id="MobiDB-lite"/>
    </source>
</evidence>
<keyword evidence="2" id="KW-0378">Hydrolase</keyword>
<dbReference type="GO" id="GO:0016787">
    <property type="term" value="F:hydrolase activity"/>
    <property type="evidence" value="ECO:0007669"/>
    <property type="project" value="UniProtKB-KW"/>
</dbReference>
<proteinExistence type="predicted"/>
<name>A0A6L2LX87_TANCI</name>
<dbReference type="InterPro" id="IPR000626">
    <property type="entry name" value="Ubiquitin-like_dom"/>
</dbReference>
<feature type="domain" description="Ubiquitin-like" evidence="4">
    <location>
        <begin position="710"/>
        <end position="760"/>
    </location>
</feature>
<gene>
    <name evidence="5" type="ORF">Tci_038256</name>
</gene>
<dbReference type="PANTHER" id="PTHR42648">
    <property type="entry name" value="TRANSPOSASE, PUTATIVE-RELATED"/>
    <property type="match status" value="1"/>
</dbReference>
<dbReference type="CDD" id="cd09272">
    <property type="entry name" value="RNase_HI_RT_Ty1"/>
    <property type="match status" value="1"/>
</dbReference>
<keyword evidence="1" id="KW-0479">Metal-binding</keyword>
<evidence type="ECO:0000313" key="5">
    <source>
        <dbReference type="EMBL" id="GEU66278.1"/>
    </source>
</evidence>
<reference evidence="5" key="1">
    <citation type="journal article" date="2019" name="Sci. Rep.">
        <title>Draft genome of Tanacetum cinerariifolium, the natural source of mosquito coil.</title>
        <authorList>
            <person name="Yamashiro T."/>
            <person name="Shiraishi A."/>
            <person name="Satake H."/>
            <person name="Nakayama K."/>
        </authorList>
    </citation>
    <scope>NUCLEOTIDE SEQUENCE</scope>
</reference>
<dbReference type="SUPFAM" id="SSF53098">
    <property type="entry name" value="Ribonuclease H-like"/>
    <property type="match status" value="1"/>
</dbReference>
<dbReference type="PRINTS" id="PR00348">
    <property type="entry name" value="UBIQUITIN"/>
</dbReference>
<dbReference type="Gene3D" id="3.30.420.10">
    <property type="entry name" value="Ribonuclease H-like superfamily/Ribonuclease H"/>
    <property type="match status" value="1"/>
</dbReference>
<sequence>MHSMGKIVNELHAMLKLYEQTLPKNNALALHAIRAVKVQKVNKHEKPQPQMAARGQNHRKGKNKLAYAPNPKIPPPPKSEDPAKDSIYHECGETGHWKWNYPQYLVELLKKKKNAALGAGGSGNGQREAVKAINVFYLCLTSGLEIVLNNCHCALSITRGVISVSRLYEDGFINCFVNNTIQVSRNNMVYLSAIPRDGIFEIDLSNSYTNESSMYAVSNKRAKLDLDSSLLWHCRLGHISKKRIEKLQHDGLLNSTDLRDFEKCVPCMSGKMARKPYTHQVERAKDLLGLIHTDVCGVFKIMSRQGSSYFVTFTDDFSRYGYVYLLKHKHEVFETFKVFQKEVESQLGIDYEETFSPVADIRAIRILIAIAAYYDYEIWQMDVKTTFLNGYLNEENSLITQEAIGSLEDLEIIQEEDTHPSINTSLNHEEDDLEIDEPQSDIIPIRMSTKTRHAPDHNEVWVLVELPPNGKTVGSKWLFKKKTDMDGVVHTYKARLVAKGYTQTRGIDYEEIISLNVTSRFQRYPGNLHWTTVKNIMKYLMNTKDMFLVYGGDLKRELRVSCYTDAGYLMDVDDLKSQTGYVFVLNGGVVDWKSVKQNIFATSSTEAEYIAAFDASNEVVWVGKFIYGLGVVPTIEEPISMYCDNTGAIAIANESGITKDDNLADPFTKALAFLKHSEHTRNIGMLLASEDGGTLADYNIHKELTLHLCSEIERRNYDQRQDLTRKEIEIDIEPTDAIDRIKERVEEKEGIPPVQQQFAFFLCSII</sequence>
<protein>
    <recommendedName>
        <fullName evidence="4">Ubiquitin-like domain-containing protein</fullName>
    </recommendedName>
</protein>
<evidence type="ECO:0000256" key="2">
    <source>
        <dbReference type="ARBA" id="ARBA00022801"/>
    </source>
</evidence>
<dbReference type="EMBL" id="BKCJ010005354">
    <property type="protein sequence ID" value="GEU66278.1"/>
    <property type="molecule type" value="Genomic_DNA"/>
</dbReference>
<dbReference type="GO" id="GO:0046872">
    <property type="term" value="F:metal ion binding"/>
    <property type="evidence" value="ECO:0007669"/>
    <property type="project" value="UniProtKB-KW"/>
</dbReference>
<dbReference type="InterPro" id="IPR013103">
    <property type="entry name" value="RVT_2"/>
</dbReference>
<dbReference type="InterPro" id="IPR012337">
    <property type="entry name" value="RNaseH-like_sf"/>
</dbReference>
<dbReference type="Pfam" id="PF13976">
    <property type="entry name" value="gag_pre-integrs"/>
    <property type="match status" value="1"/>
</dbReference>
<dbReference type="InterPro" id="IPR039537">
    <property type="entry name" value="Retrotran_Ty1/copia-like"/>
</dbReference>
<dbReference type="InterPro" id="IPR019956">
    <property type="entry name" value="Ubiquitin_dom"/>
</dbReference>
<accession>A0A6L2LX87</accession>
<organism evidence="5">
    <name type="scientific">Tanacetum cinerariifolium</name>
    <name type="common">Dalmatian daisy</name>
    <name type="synonym">Chrysanthemum cinerariifolium</name>
    <dbReference type="NCBI Taxonomy" id="118510"/>
    <lineage>
        <taxon>Eukaryota</taxon>
        <taxon>Viridiplantae</taxon>
        <taxon>Streptophyta</taxon>
        <taxon>Embryophyta</taxon>
        <taxon>Tracheophyta</taxon>
        <taxon>Spermatophyta</taxon>
        <taxon>Magnoliopsida</taxon>
        <taxon>eudicotyledons</taxon>
        <taxon>Gunneridae</taxon>
        <taxon>Pentapetalae</taxon>
        <taxon>asterids</taxon>
        <taxon>campanulids</taxon>
        <taxon>Asterales</taxon>
        <taxon>Asteraceae</taxon>
        <taxon>Asteroideae</taxon>
        <taxon>Anthemideae</taxon>
        <taxon>Anthemidinae</taxon>
        <taxon>Tanacetum</taxon>
    </lineage>
</organism>
<dbReference type="SUPFAM" id="SSF54236">
    <property type="entry name" value="Ubiquitin-like"/>
    <property type="match status" value="1"/>
</dbReference>
<dbReference type="InterPro" id="IPR029071">
    <property type="entry name" value="Ubiquitin-like_domsf"/>
</dbReference>
<dbReference type="AlphaFoldDB" id="A0A6L2LX87"/>
<comment type="caution">
    <text evidence="5">The sequence shown here is derived from an EMBL/GenBank/DDBJ whole genome shotgun (WGS) entry which is preliminary data.</text>
</comment>
<dbReference type="Gene3D" id="3.10.20.90">
    <property type="entry name" value="Phosphatidylinositol 3-kinase Catalytic Subunit, Chain A, domain 1"/>
    <property type="match status" value="1"/>
</dbReference>
<dbReference type="Pfam" id="PF07727">
    <property type="entry name" value="RVT_2"/>
    <property type="match status" value="2"/>
</dbReference>
<evidence type="ECO:0000259" key="4">
    <source>
        <dbReference type="PROSITE" id="PS50053"/>
    </source>
</evidence>
<evidence type="ECO:0000256" key="1">
    <source>
        <dbReference type="ARBA" id="ARBA00022723"/>
    </source>
</evidence>
<dbReference type="GO" id="GO:0003676">
    <property type="term" value="F:nucleic acid binding"/>
    <property type="evidence" value="ECO:0007669"/>
    <property type="project" value="InterPro"/>
</dbReference>